<dbReference type="GO" id="GO:0031261">
    <property type="term" value="C:DNA replication preinitiation complex"/>
    <property type="evidence" value="ECO:0007669"/>
    <property type="project" value="TreeGrafter"/>
</dbReference>
<sequence length="1047" mass="111472">MSAAAGPGPGASRLSSPPPSLTRPSSRAGPSSSSQPSTSAGVPTPVSNGDLSRRQGLPDPGSSGSASGKRKRNEPVLGMDSLLKASIVLKPYPSSLTVKPRILHPLMLLPREHLPLSALDLSQPHGDFPSSRLFESKIKILDLEGRMGSSVLLARSETTGLIYAIEPANSTNNGNGLYVLCKLGAWVDIGQLSQKALVACRERLKPKKQMKAEETDLPLTTPLLYKENKRRRLAIEEIQSIVSSKRAESQAARSRASSVVGARPPSVLGDARVPPEVSLPEKQETQAPGQSSSPAPPPAPAESVAPSSSPAKASAQDAAQEDDPFAQPSAEELFQIIRTQYMEALYHSKGSLAYFAKGPLSRARAAFQHSTDSRFSLQDLIDFLRSLIINTVLIDKKYRETIPEIVARIKTLVDDSEKGSRPKKRKRKKPKLGKDGLYPGEIEHIKKWWTALQPQQRGVDDDDDKIMSATETKFHISCLRRRETQLQIILILEILALEAQTQPPQQKDSSNEVQQQGGEPQAVDRENSQEPPAKKRNKHNLPVLLDVHADRLCIWQTTALDEVKALAETQAIADGEGAEKPKSAHSDPLRDFCVDIIIPFFSARLPSPCDALNRKLGGPIAQSPPKPKASAAAKPTGITKAKPGAPVKRVSSASKRDSSRRLERALSVERSRRSVSQGPATAIALMRSASNTVVPGLKREASEPRLLGIISSRPETAGGSLKERPVNMFPGRLGPSTGSSTTARSRANSNANNNAGAGNETSSGNSAEDLRAKRKAQVEAELRDAISTLKKPNRTAAVKEYVEAAEKRAQAAGQLKKLKKLARPSLSSTIVKATPANNRFKDALSVPPQPAVIAPTPPHNSTTAATSTQDAIPPSSASIVPQSTLPRKFTNKLSAAGDRVQATPLRSSLLSGRVDEEGDNIPPSSPAGGMFGSLFETPVAARSRAAARGSALGVMQDTPVKGGGSASRLLFPSASTSSGVAGKRGASGGLGLGDGNAVAKRAEEKSSGNNQPAVKNEKENDGEGKGLSIYQRLGWDPTDLDDIDILS</sequence>
<dbReference type="GO" id="GO:0006270">
    <property type="term" value="P:DNA replication initiation"/>
    <property type="evidence" value="ECO:0007669"/>
    <property type="project" value="InterPro"/>
</dbReference>
<dbReference type="OrthoDB" id="5395343at2759"/>
<dbReference type="InterPro" id="IPR013948">
    <property type="entry name" value="DNA_replication_reg_Sld3_C"/>
</dbReference>
<feature type="domain" description="DNA replication regulator Sld3 C-terminal" evidence="2">
    <location>
        <begin position="332"/>
        <end position="906"/>
    </location>
</feature>
<accession>G0SEW2</accession>
<proteinExistence type="predicted"/>
<dbReference type="OMA" id="IYEQLGW"/>
<dbReference type="KEGG" id="cthr:CTHT_0059910"/>
<feature type="region of interest" description="Disordered" evidence="1">
    <location>
        <begin position="244"/>
        <end position="324"/>
    </location>
</feature>
<feature type="region of interest" description="Disordered" evidence="1">
    <location>
        <begin position="416"/>
        <end position="438"/>
    </location>
</feature>
<feature type="compositionally biased region" description="Gly residues" evidence="1">
    <location>
        <begin position="985"/>
        <end position="994"/>
    </location>
</feature>
<feature type="compositionally biased region" description="Low complexity" evidence="1">
    <location>
        <begin position="1"/>
        <end position="15"/>
    </location>
</feature>
<feature type="compositionally biased region" description="Low complexity" evidence="1">
    <location>
        <begin position="22"/>
        <end position="41"/>
    </location>
</feature>
<evidence type="ECO:0000313" key="3">
    <source>
        <dbReference type="EMBL" id="EGS17978.1"/>
    </source>
</evidence>
<feature type="region of interest" description="Disordered" evidence="1">
    <location>
        <begin position="850"/>
        <end position="933"/>
    </location>
</feature>
<dbReference type="InterPro" id="IPR042511">
    <property type="entry name" value="Sld3"/>
</dbReference>
<dbReference type="EMBL" id="GL988046">
    <property type="protein sequence ID" value="EGS17978.1"/>
    <property type="molecule type" value="Genomic_DNA"/>
</dbReference>
<feature type="region of interest" description="Disordered" evidence="1">
    <location>
        <begin position="1"/>
        <end position="76"/>
    </location>
</feature>
<organism evidence="4">
    <name type="scientific">Chaetomium thermophilum (strain DSM 1495 / CBS 144.50 / IMI 039719)</name>
    <name type="common">Thermochaetoides thermophila</name>
    <dbReference type="NCBI Taxonomy" id="759272"/>
    <lineage>
        <taxon>Eukaryota</taxon>
        <taxon>Fungi</taxon>
        <taxon>Dikarya</taxon>
        <taxon>Ascomycota</taxon>
        <taxon>Pezizomycotina</taxon>
        <taxon>Sordariomycetes</taxon>
        <taxon>Sordariomycetidae</taxon>
        <taxon>Sordariales</taxon>
        <taxon>Chaetomiaceae</taxon>
        <taxon>Thermochaetoides</taxon>
    </lineage>
</organism>
<dbReference type="Gene3D" id="1.20.58.2130">
    <property type="match status" value="1"/>
</dbReference>
<feature type="compositionally biased region" description="Low complexity" evidence="1">
    <location>
        <begin position="301"/>
        <end position="318"/>
    </location>
</feature>
<protein>
    <recommendedName>
        <fullName evidence="2">DNA replication regulator Sld3 C-terminal domain-containing protein</fullName>
    </recommendedName>
</protein>
<dbReference type="GeneID" id="18260029"/>
<gene>
    <name evidence="3" type="ORF">CTHT_0059910</name>
</gene>
<dbReference type="HOGENOM" id="CLU_006240_0_0_1"/>
<feature type="region of interest" description="Disordered" evidence="1">
    <location>
        <begin position="616"/>
        <end position="679"/>
    </location>
</feature>
<feature type="compositionally biased region" description="Basic and acidic residues" evidence="1">
    <location>
        <begin position="654"/>
        <end position="672"/>
    </location>
</feature>
<feature type="compositionally biased region" description="Polar residues" evidence="1">
    <location>
        <begin position="502"/>
        <end position="518"/>
    </location>
</feature>
<dbReference type="eggNOG" id="ENOG502S01X">
    <property type="taxonomic scope" value="Eukaryota"/>
</dbReference>
<feature type="compositionally biased region" description="Polar residues" evidence="1">
    <location>
        <begin position="859"/>
        <end position="885"/>
    </location>
</feature>
<feature type="compositionally biased region" description="Basic and acidic residues" evidence="1">
    <location>
        <begin position="1015"/>
        <end position="1024"/>
    </location>
</feature>
<dbReference type="STRING" id="759272.G0SEW2"/>
<evidence type="ECO:0000313" key="4">
    <source>
        <dbReference type="Proteomes" id="UP000008066"/>
    </source>
</evidence>
<dbReference type="AlphaFoldDB" id="G0SEW2"/>
<feature type="compositionally biased region" description="Basic residues" evidence="1">
    <location>
        <begin position="421"/>
        <end position="431"/>
    </location>
</feature>
<dbReference type="Pfam" id="PF08639">
    <property type="entry name" value="Sld3_STD"/>
    <property type="match status" value="1"/>
</dbReference>
<dbReference type="PANTHER" id="PTHR28067:SF1">
    <property type="entry name" value="DNA REPLICATION REGULATOR SLD3"/>
    <property type="match status" value="1"/>
</dbReference>
<evidence type="ECO:0000256" key="1">
    <source>
        <dbReference type="SAM" id="MobiDB-lite"/>
    </source>
</evidence>
<evidence type="ECO:0000259" key="2">
    <source>
        <dbReference type="Pfam" id="PF08639"/>
    </source>
</evidence>
<dbReference type="Proteomes" id="UP000008066">
    <property type="component" value="Unassembled WGS sequence"/>
</dbReference>
<feature type="region of interest" description="Disordered" evidence="1">
    <location>
        <begin position="972"/>
        <end position="1031"/>
    </location>
</feature>
<feature type="region of interest" description="Disordered" evidence="1">
    <location>
        <begin position="713"/>
        <end position="776"/>
    </location>
</feature>
<reference evidence="3 4" key="1">
    <citation type="journal article" date="2011" name="Cell">
        <title>Insight into structure and assembly of the nuclear pore complex by utilizing the genome of a eukaryotic thermophile.</title>
        <authorList>
            <person name="Amlacher S."/>
            <person name="Sarges P."/>
            <person name="Flemming D."/>
            <person name="van Noort V."/>
            <person name="Kunze R."/>
            <person name="Devos D.P."/>
            <person name="Arumugam M."/>
            <person name="Bork P."/>
            <person name="Hurt E."/>
        </authorList>
    </citation>
    <scope>NUCLEOTIDE SEQUENCE [LARGE SCALE GENOMIC DNA]</scope>
    <source>
        <strain evidence="4">DSM 1495 / CBS 144.50 / IMI 039719</strain>
    </source>
</reference>
<feature type="compositionally biased region" description="Low complexity" evidence="1">
    <location>
        <begin position="736"/>
        <end position="767"/>
    </location>
</feature>
<feature type="compositionally biased region" description="Low complexity" evidence="1">
    <location>
        <begin position="249"/>
        <end position="263"/>
    </location>
</feature>
<dbReference type="RefSeq" id="XP_006696309.1">
    <property type="nucleotide sequence ID" value="XM_006696246.1"/>
</dbReference>
<feature type="region of interest" description="Disordered" evidence="1">
    <location>
        <begin position="502"/>
        <end position="539"/>
    </location>
</feature>
<name>G0SEW2_CHATD</name>
<dbReference type="PANTHER" id="PTHR28067">
    <property type="entry name" value="DNA REPLICATION REGULATOR SLD3"/>
    <property type="match status" value="1"/>
</dbReference>
<keyword evidence="4" id="KW-1185">Reference proteome</keyword>